<dbReference type="RefSeq" id="WP_259856691.1">
    <property type="nucleotide sequence ID" value="NZ_CP073720.1"/>
</dbReference>
<protein>
    <submittedName>
        <fullName evidence="2">Uncharacterized protein</fullName>
    </submittedName>
</protein>
<sequence>MQQSRFVFLALALAAVDDDAAAEATTWMLVSPNNRALGRAARTFDTYAASREAVHQLRERFAGAQSTVAAVEATGQWVWRVDVAGVVTAVSSRSYLRARECHYNLDRFLHAVPDALVVPGTRTVRGGRLIAGETAVLPVPGAPGARRTPRPGVRRLHAPAPVEPPA</sequence>
<keyword evidence="3" id="KW-1185">Reference proteome</keyword>
<gene>
    <name evidence="2" type="ORF">Dfulv_28725</name>
</gene>
<dbReference type="Gene3D" id="2.30.29.80">
    <property type="match status" value="1"/>
</dbReference>
<reference evidence="2" key="1">
    <citation type="submission" date="2021-04" db="EMBL/GenBank/DDBJ databases">
        <authorList>
            <person name="Hartkoorn R.C."/>
            <person name="Beaudoing E."/>
            <person name="Hot D."/>
        </authorList>
    </citation>
    <scope>NUCLEOTIDE SEQUENCE</scope>
    <source>
        <strain evidence="2">NRRL B-16292</strain>
    </source>
</reference>
<feature type="compositionally biased region" description="Basic residues" evidence="1">
    <location>
        <begin position="147"/>
        <end position="157"/>
    </location>
</feature>
<dbReference type="EMBL" id="CP073720">
    <property type="protein sequence ID" value="UWP79148.1"/>
    <property type="molecule type" value="Genomic_DNA"/>
</dbReference>
<feature type="region of interest" description="Disordered" evidence="1">
    <location>
        <begin position="140"/>
        <end position="166"/>
    </location>
</feature>
<accession>A0ABY5VNB1</accession>
<evidence type="ECO:0000313" key="2">
    <source>
        <dbReference type="EMBL" id="UWP79148.1"/>
    </source>
</evidence>
<dbReference type="Proteomes" id="UP001059617">
    <property type="component" value="Chromosome"/>
</dbReference>
<proteinExistence type="predicted"/>
<evidence type="ECO:0000256" key="1">
    <source>
        <dbReference type="SAM" id="MobiDB-lite"/>
    </source>
</evidence>
<evidence type="ECO:0000313" key="3">
    <source>
        <dbReference type="Proteomes" id="UP001059617"/>
    </source>
</evidence>
<reference evidence="2" key="2">
    <citation type="submission" date="2022-09" db="EMBL/GenBank/DDBJ databases">
        <title>Biosynthetic gene clusters of Dactylosporangioum fulvum.</title>
        <authorList>
            <person name="Caradec T."/>
        </authorList>
    </citation>
    <scope>NUCLEOTIDE SEQUENCE</scope>
    <source>
        <strain evidence="2">NRRL B-16292</strain>
    </source>
</reference>
<name>A0ABY5VNB1_9ACTN</name>
<organism evidence="2 3">
    <name type="scientific">Dactylosporangium fulvum</name>
    <dbReference type="NCBI Taxonomy" id="53359"/>
    <lineage>
        <taxon>Bacteria</taxon>
        <taxon>Bacillati</taxon>
        <taxon>Actinomycetota</taxon>
        <taxon>Actinomycetes</taxon>
        <taxon>Micromonosporales</taxon>
        <taxon>Micromonosporaceae</taxon>
        <taxon>Dactylosporangium</taxon>
    </lineage>
</organism>